<organism evidence="1 2">
    <name type="scientific">Lysobacter panacisoli</name>
    <dbReference type="NCBI Taxonomy" id="1255263"/>
    <lineage>
        <taxon>Bacteria</taxon>
        <taxon>Pseudomonadati</taxon>
        <taxon>Pseudomonadota</taxon>
        <taxon>Gammaproteobacteria</taxon>
        <taxon>Lysobacterales</taxon>
        <taxon>Lysobacteraceae</taxon>
        <taxon>Lysobacter</taxon>
    </lineage>
</organism>
<proteinExistence type="predicted"/>
<sequence>MAAGDSARYARCIQVSKRVRWDIDADVIRGRDFDHGRTFLPDGLSFADRLDFLDDDERRFFSQVQGRTYAWMFGLVERFIGAKMLQTSGQHWLGDQRALEALVRF</sequence>
<accession>A0ABP9LES7</accession>
<dbReference type="Proteomes" id="UP001501083">
    <property type="component" value="Unassembled WGS sequence"/>
</dbReference>
<evidence type="ECO:0000313" key="1">
    <source>
        <dbReference type="EMBL" id="GAA5076940.1"/>
    </source>
</evidence>
<name>A0ABP9LES7_9GAMM</name>
<reference evidence="2" key="1">
    <citation type="journal article" date="2019" name="Int. J. Syst. Evol. Microbiol.">
        <title>The Global Catalogue of Microorganisms (GCM) 10K type strain sequencing project: providing services to taxonomists for standard genome sequencing and annotation.</title>
        <authorList>
            <consortium name="The Broad Institute Genomics Platform"/>
            <consortium name="The Broad Institute Genome Sequencing Center for Infectious Disease"/>
            <person name="Wu L."/>
            <person name="Ma J."/>
        </authorList>
    </citation>
    <scope>NUCLEOTIDE SEQUENCE [LARGE SCALE GENOMIC DNA]</scope>
    <source>
        <strain evidence="2">JCM 19212</strain>
    </source>
</reference>
<dbReference type="EMBL" id="BAABKY010000002">
    <property type="protein sequence ID" value="GAA5076940.1"/>
    <property type="molecule type" value="Genomic_DNA"/>
</dbReference>
<protein>
    <recommendedName>
        <fullName evidence="3">DUF4158 domain-containing protein</fullName>
    </recommendedName>
</protein>
<evidence type="ECO:0000313" key="2">
    <source>
        <dbReference type="Proteomes" id="UP001501083"/>
    </source>
</evidence>
<keyword evidence="2" id="KW-1185">Reference proteome</keyword>
<evidence type="ECO:0008006" key="3">
    <source>
        <dbReference type="Google" id="ProtNLM"/>
    </source>
</evidence>
<comment type="caution">
    <text evidence="1">The sequence shown here is derived from an EMBL/GenBank/DDBJ whole genome shotgun (WGS) entry which is preliminary data.</text>
</comment>
<gene>
    <name evidence="1" type="ORF">GCM10025759_22300</name>
</gene>